<organism evidence="9 10">
    <name type="scientific">Caldalkalibacillus horti</name>
    <dbReference type="NCBI Taxonomy" id="77523"/>
    <lineage>
        <taxon>Bacteria</taxon>
        <taxon>Bacillati</taxon>
        <taxon>Bacillota</taxon>
        <taxon>Bacilli</taxon>
        <taxon>Bacillales</taxon>
        <taxon>Bacillaceae</taxon>
        <taxon>Caldalkalibacillus</taxon>
    </lineage>
</organism>
<evidence type="ECO:0000256" key="7">
    <source>
        <dbReference type="RuleBase" id="RU363032"/>
    </source>
</evidence>
<keyword evidence="6 7" id="KW-0472">Membrane</keyword>
<dbReference type="Proteomes" id="UP001235840">
    <property type="component" value="Unassembled WGS sequence"/>
</dbReference>
<dbReference type="EMBL" id="JAUSTY010000006">
    <property type="protein sequence ID" value="MDQ0165938.1"/>
    <property type="molecule type" value="Genomic_DNA"/>
</dbReference>
<feature type="transmembrane region" description="Helical" evidence="7">
    <location>
        <begin position="108"/>
        <end position="133"/>
    </location>
</feature>
<dbReference type="PANTHER" id="PTHR43386:SF1">
    <property type="entry name" value="D,D-DIPEPTIDE TRANSPORT SYSTEM PERMEASE PROTEIN DDPC-RELATED"/>
    <property type="match status" value="1"/>
</dbReference>
<accession>A0ABT9VY66</accession>
<comment type="caution">
    <text evidence="9">The sequence shown here is derived from an EMBL/GenBank/DDBJ whole genome shotgun (WGS) entry which is preliminary data.</text>
</comment>
<dbReference type="InterPro" id="IPR035906">
    <property type="entry name" value="MetI-like_sf"/>
</dbReference>
<dbReference type="PROSITE" id="PS50928">
    <property type="entry name" value="ABC_TM1"/>
    <property type="match status" value="1"/>
</dbReference>
<dbReference type="InterPro" id="IPR000515">
    <property type="entry name" value="MetI-like"/>
</dbReference>
<evidence type="ECO:0000259" key="8">
    <source>
        <dbReference type="PROSITE" id="PS50928"/>
    </source>
</evidence>
<feature type="transmembrane region" description="Helical" evidence="7">
    <location>
        <begin position="40"/>
        <end position="62"/>
    </location>
</feature>
<evidence type="ECO:0000256" key="6">
    <source>
        <dbReference type="ARBA" id="ARBA00023136"/>
    </source>
</evidence>
<dbReference type="InterPro" id="IPR050366">
    <property type="entry name" value="BP-dependent_transpt_permease"/>
</dbReference>
<feature type="transmembrane region" description="Helical" evidence="7">
    <location>
        <begin position="214"/>
        <end position="239"/>
    </location>
</feature>
<dbReference type="Pfam" id="PF00528">
    <property type="entry name" value="BPD_transp_1"/>
    <property type="match status" value="1"/>
</dbReference>
<gene>
    <name evidence="9" type="ORF">J2S11_001839</name>
</gene>
<feature type="transmembrane region" description="Helical" evidence="7">
    <location>
        <begin position="153"/>
        <end position="180"/>
    </location>
</feature>
<dbReference type="CDD" id="cd06261">
    <property type="entry name" value="TM_PBP2"/>
    <property type="match status" value="1"/>
</dbReference>
<keyword evidence="4 7" id="KW-0812">Transmembrane</keyword>
<evidence type="ECO:0000313" key="10">
    <source>
        <dbReference type="Proteomes" id="UP001235840"/>
    </source>
</evidence>
<comment type="subcellular location">
    <subcellularLocation>
        <location evidence="1 7">Cell membrane</location>
        <topology evidence="1 7">Multi-pass membrane protein</topology>
    </subcellularLocation>
</comment>
<keyword evidence="10" id="KW-1185">Reference proteome</keyword>
<evidence type="ECO:0000256" key="5">
    <source>
        <dbReference type="ARBA" id="ARBA00022989"/>
    </source>
</evidence>
<evidence type="ECO:0000313" key="9">
    <source>
        <dbReference type="EMBL" id="MDQ0165938.1"/>
    </source>
</evidence>
<proteinExistence type="inferred from homology"/>
<dbReference type="Pfam" id="PF12911">
    <property type="entry name" value="OppC_N"/>
    <property type="match status" value="1"/>
</dbReference>
<evidence type="ECO:0000256" key="1">
    <source>
        <dbReference type="ARBA" id="ARBA00004651"/>
    </source>
</evidence>
<evidence type="ECO:0000256" key="2">
    <source>
        <dbReference type="ARBA" id="ARBA00022448"/>
    </source>
</evidence>
<dbReference type="InterPro" id="IPR025966">
    <property type="entry name" value="OppC_N"/>
</dbReference>
<protein>
    <submittedName>
        <fullName evidence="9">Peptide/nickel transport system permease protein</fullName>
    </submittedName>
</protein>
<dbReference type="PANTHER" id="PTHR43386">
    <property type="entry name" value="OLIGOPEPTIDE TRANSPORT SYSTEM PERMEASE PROTEIN APPC"/>
    <property type="match status" value="1"/>
</dbReference>
<keyword evidence="2 7" id="KW-0813">Transport</keyword>
<evidence type="ECO:0000256" key="4">
    <source>
        <dbReference type="ARBA" id="ARBA00022692"/>
    </source>
</evidence>
<feature type="domain" description="ABC transmembrane type-1" evidence="8">
    <location>
        <begin position="105"/>
        <end position="296"/>
    </location>
</feature>
<name>A0ABT9VY66_9BACI</name>
<evidence type="ECO:0000256" key="3">
    <source>
        <dbReference type="ARBA" id="ARBA00022475"/>
    </source>
</evidence>
<sequence>MGTDAHVKMNDQKTVLQQSLGRKLGKQLKAFIRFIKQDTFVLVGVIIYAFLILLAIFAPLIAPHDPHEMIQTDGQLMFNQPPSKDHWLGTTNMGRDIFSQLVYGVRPALLVGFTAAFLVVVVGTLIGLFAGYFRGIVDNLLMRVTDVAFGIPFEPFVIVLVAFMGASIWNIVLAMALLLWRDTARVIRSQVLTVRERNFVEAAKVSGASHLRILFVQIAPNILPLSFLYGSLAMGWAILTEAAVSFLGFGDPTVISWGYMLQDAYVSQALSRGAYYWFLPPGIFIMLAVMAGFYIGRGSEEILYPRLKKQ</sequence>
<comment type="similarity">
    <text evidence="7">Belongs to the binding-protein-dependent transport system permease family.</text>
</comment>
<dbReference type="SUPFAM" id="SSF161098">
    <property type="entry name" value="MetI-like"/>
    <property type="match status" value="1"/>
</dbReference>
<dbReference type="Gene3D" id="1.10.3720.10">
    <property type="entry name" value="MetI-like"/>
    <property type="match status" value="1"/>
</dbReference>
<keyword evidence="3" id="KW-1003">Cell membrane</keyword>
<reference evidence="9 10" key="1">
    <citation type="submission" date="2023-07" db="EMBL/GenBank/DDBJ databases">
        <title>Genomic Encyclopedia of Type Strains, Phase IV (KMG-IV): sequencing the most valuable type-strain genomes for metagenomic binning, comparative biology and taxonomic classification.</title>
        <authorList>
            <person name="Goeker M."/>
        </authorList>
    </citation>
    <scope>NUCLEOTIDE SEQUENCE [LARGE SCALE GENOMIC DNA]</scope>
    <source>
        <strain evidence="9 10">DSM 12751</strain>
    </source>
</reference>
<feature type="transmembrane region" description="Helical" evidence="7">
    <location>
        <begin position="274"/>
        <end position="296"/>
    </location>
</feature>
<keyword evidence="5 7" id="KW-1133">Transmembrane helix</keyword>